<dbReference type="SMART" id="SM00862">
    <property type="entry name" value="Trans_reg_C"/>
    <property type="match status" value="1"/>
</dbReference>
<name>A0A0T5PBF5_9RHOB</name>
<evidence type="ECO:0000313" key="9">
    <source>
        <dbReference type="Proteomes" id="UP000325785"/>
    </source>
</evidence>
<gene>
    <name evidence="7" type="primary">ctrA_1</name>
    <name evidence="7" type="ORF">RIdsm_01385</name>
    <name evidence="6" type="ORF">XM52_07270</name>
</gene>
<organism evidence="6 8">
    <name type="scientific">Roseovarius indicus</name>
    <dbReference type="NCBI Taxonomy" id="540747"/>
    <lineage>
        <taxon>Bacteria</taxon>
        <taxon>Pseudomonadati</taxon>
        <taxon>Pseudomonadota</taxon>
        <taxon>Alphaproteobacteria</taxon>
        <taxon>Rhodobacterales</taxon>
        <taxon>Roseobacteraceae</taxon>
        <taxon>Roseovarius</taxon>
    </lineage>
</organism>
<dbReference type="GO" id="GO:0032993">
    <property type="term" value="C:protein-DNA complex"/>
    <property type="evidence" value="ECO:0007669"/>
    <property type="project" value="TreeGrafter"/>
</dbReference>
<dbReference type="SUPFAM" id="SSF52172">
    <property type="entry name" value="CheY-like"/>
    <property type="match status" value="1"/>
</dbReference>
<keyword evidence="8" id="KW-1185">Reference proteome</keyword>
<evidence type="ECO:0000256" key="1">
    <source>
        <dbReference type="ARBA" id="ARBA00023015"/>
    </source>
</evidence>
<dbReference type="PANTHER" id="PTHR48111">
    <property type="entry name" value="REGULATOR OF RPOS"/>
    <property type="match status" value="1"/>
</dbReference>
<dbReference type="KEGG" id="rid:RIdsm_01385"/>
<reference evidence="6 8" key="1">
    <citation type="submission" date="2015-04" db="EMBL/GenBank/DDBJ databases">
        <title>The draft genome sequence of Roseovarius indicus B108T.</title>
        <authorList>
            <person name="Li G."/>
            <person name="Lai Q."/>
            <person name="Shao Z."/>
            <person name="Yan P."/>
        </authorList>
    </citation>
    <scope>NUCLEOTIDE SEQUENCE [LARGE SCALE GENOMIC DNA]</scope>
    <source>
        <strain evidence="6 8">B108</strain>
    </source>
</reference>
<evidence type="ECO:0000256" key="2">
    <source>
        <dbReference type="ARBA" id="ARBA00023125"/>
    </source>
</evidence>
<evidence type="ECO:0000313" key="6">
    <source>
        <dbReference type="EMBL" id="KRS18582.1"/>
    </source>
</evidence>
<dbReference type="Pfam" id="PF00486">
    <property type="entry name" value="Trans_reg_C"/>
    <property type="match status" value="1"/>
</dbReference>
<sequence length="248" mass="27280">MRAYVFEPREKRHASLASELLDSGIEAQFVEVDFFTTLLAPLKQPGMESRAILIGESECIREQIIALRQEGCENPVLVMRDFRNARDTAALLDLGADDVLVSPIKGNEVASRINSVIRRLHGHAAENVVVGEVTAYFDGRDPTVSGRIIRLSKREHAIFKHLALNANRVISKNSIYDAVYGMSADQPFDKVIDVYICKIRKKIAEASESGCAYIETIRGRGYKFSAPEGPGFVSLSVLGASPESGIRA</sequence>
<dbReference type="Gene3D" id="1.10.10.10">
    <property type="entry name" value="Winged helix-like DNA-binding domain superfamily/Winged helix DNA-binding domain"/>
    <property type="match status" value="1"/>
</dbReference>
<evidence type="ECO:0000313" key="8">
    <source>
        <dbReference type="Proteomes" id="UP000051401"/>
    </source>
</evidence>
<feature type="domain" description="OmpR/PhoB-type" evidence="5">
    <location>
        <begin position="125"/>
        <end position="226"/>
    </location>
</feature>
<dbReference type="Gene3D" id="3.40.50.2300">
    <property type="match status" value="1"/>
</dbReference>
<dbReference type="InterPro" id="IPR036388">
    <property type="entry name" value="WH-like_DNA-bd_sf"/>
</dbReference>
<dbReference type="Proteomes" id="UP000325785">
    <property type="component" value="Chromosome"/>
</dbReference>
<dbReference type="InterPro" id="IPR001867">
    <property type="entry name" value="OmpR/PhoB-type_DNA-bd"/>
</dbReference>
<dbReference type="RefSeq" id="WP_057814793.1">
    <property type="nucleotide sequence ID" value="NZ_CP031598.1"/>
</dbReference>
<proteinExistence type="predicted"/>
<dbReference type="GO" id="GO:0005829">
    <property type="term" value="C:cytosol"/>
    <property type="evidence" value="ECO:0007669"/>
    <property type="project" value="TreeGrafter"/>
</dbReference>
<dbReference type="SUPFAM" id="SSF46894">
    <property type="entry name" value="C-terminal effector domain of the bipartite response regulators"/>
    <property type="match status" value="1"/>
</dbReference>
<keyword evidence="3" id="KW-0804">Transcription</keyword>
<dbReference type="OrthoDB" id="7819228at2"/>
<evidence type="ECO:0000256" key="3">
    <source>
        <dbReference type="ARBA" id="ARBA00023163"/>
    </source>
</evidence>
<evidence type="ECO:0000256" key="4">
    <source>
        <dbReference type="PROSITE-ProRule" id="PRU01091"/>
    </source>
</evidence>
<dbReference type="InterPro" id="IPR016032">
    <property type="entry name" value="Sig_transdc_resp-reg_C-effctor"/>
</dbReference>
<evidence type="ECO:0000259" key="5">
    <source>
        <dbReference type="PROSITE" id="PS51755"/>
    </source>
</evidence>
<dbReference type="PATRIC" id="fig|540747.5.peg.3816"/>
<feature type="DNA-binding region" description="OmpR/PhoB-type" evidence="4">
    <location>
        <begin position="125"/>
        <end position="226"/>
    </location>
</feature>
<protein>
    <submittedName>
        <fullName evidence="7">Cell cycle response regulator CtrA</fullName>
    </submittedName>
    <submittedName>
        <fullName evidence="6">Transcriptional regulator</fullName>
    </submittedName>
</protein>
<dbReference type="EMBL" id="LAXI01000003">
    <property type="protein sequence ID" value="KRS18582.1"/>
    <property type="molecule type" value="Genomic_DNA"/>
</dbReference>
<dbReference type="GO" id="GO:0006355">
    <property type="term" value="P:regulation of DNA-templated transcription"/>
    <property type="evidence" value="ECO:0007669"/>
    <property type="project" value="InterPro"/>
</dbReference>
<dbReference type="STRING" id="540747.SAMN04488031_104161"/>
<dbReference type="PANTHER" id="PTHR48111:SF67">
    <property type="entry name" value="TRANSCRIPTIONAL REGULATORY PROTEIN TCTD"/>
    <property type="match status" value="1"/>
</dbReference>
<dbReference type="Proteomes" id="UP000051401">
    <property type="component" value="Unassembled WGS sequence"/>
</dbReference>
<dbReference type="AlphaFoldDB" id="A0A0T5PBF5"/>
<dbReference type="EMBL" id="CP031598">
    <property type="protein sequence ID" value="QEW25598.1"/>
    <property type="molecule type" value="Genomic_DNA"/>
</dbReference>
<reference evidence="7 9" key="2">
    <citation type="submission" date="2018-08" db="EMBL/GenBank/DDBJ databases">
        <title>Genetic Globetrotter - A new plasmid hitch-hiking vast phylogenetic and geographic distances.</title>
        <authorList>
            <person name="Vollmers J."/>
            <person name="Petersen J."/>
        </authorList>
    </citation>
    <scope>NUCLEOTIDE SEQUENCE [LARGE SCALE GENOMIC DNA]</scope>
    <source>
        <strain evidence="7 9">DSM 26383</strain>
    </source>
</reference>
<dbReference type="GO" id="GO:0000976">
    <property type="term" value="F:transcription cis-regulatory region binding"/>
    <property type="evidence" value="ECO:0007669"/>
    <property type="project" value="TreeGrafter"/>
</dbReference>
<dbReference type="GO" id="GO:0000156">
    <property type="term" value="F:phosphorelay response regulator activity"/>
    <property type="evidence" value="ECO:0007669"/>
    <property type="project" value="TreeGrafter"/>
</dbReference>
<dbReference type="InterPro" id="IPR039420">
    <property type="entry name" value="WalR-like"/>
</dbReference>
<dbReference type="CDD" id="cd00383">
    <property type="entry name" value="trans_reg_C"/>
    <property type="match status" value="1"/>
</dbReference>
<dbReference type="InterPro" id="IPR011006">
    <property type="entry name" value="CheY-like_superfamily"/>
</dbReference>
<accession>A0A0T5PBF5</accession>
<dbReference type="PROSITE" id="PS51755">
    <property type="entry name" value="OMPR_PHOB"/>
    <property type="match status" value="1"/>
</dbReference>
<evidence type="ECO:0000313" key="7">
    <source>
        <dbReference type="EMBL" id="QEW25598.1"/>
    </source>
</evidence>
<keyword evidence="1" id="KW-0805">Transcription regulation</keyword>
<keyword evidence="2 4" id="KW-0238">DNA-binding</keyword>